<gene>
    <name evidence="3" type="ORF">MICPUN_62404</name>
</gene>
<keyword evidence="4" id="KW-1185">Reference proteome</keyword>
<evidence type="ECO:0000313" key="3">
    <source>
        <dbReference type="EMBL" id="ACO66121.1"/>
    </source>
</evidence>
<feature type="compositionally biased region" description="Basic residues" evidence="1">
    <location>
        <begin position="47"/>
        <end position="57"/>
    </location>
</feature>
<accession>C1EDV5</accession>
<dbReference type="GeneID" id="8247285"/>
<name>C1EDV5_MICCC</name>
<dbReference type="InParanoid" id="C1EDV5"/>
<feature type="signal peptide" evidence="2">
    <location>
        <begin position="1"/>
        <end position="19"/>
    </location>
</feature>
<dbReference type="RefSeq" id="XP_002504863.1">
    <property type="nucleotide sequence ID" value="XM_002504817.1"/>
</dbReference>
<dbReference type="AlphaFoldDB" id="C1EDV5"/>
<dbReference type="EMBL" id="CP001330">
    <property type="protein sequence ID" value="ACO66121.1"/>
    <property type="molecule type" value="Genomic_DNA"/>
</dbReference>
<evidence type="ECO:0000256" key="2">
    <source>
        <dbReference type="SAM" id="SignalP"/>
    </source>
</evidence>
<dbReference type="KEGG" id="mis:MICPUN_62404"/>
<proteinExistence type="predicted"/>
<keyword evidence="2" id="KW-0732">Signal</keyword>
<evidence type="ECO:0000256" key="1">
    <source>
        <dbReference type="SAM" id="MobiDB-lite"/>
    </source>
</evidence>
<feature type="region of interest" description="Disordered" evidence="1">
    <location>
        <begin position="21"/>
        <end position="57"/>
    </location>
</feature>
<reference evidence="3 4" key="1">
    <citation type="journal article" date="2009" name="Science">
        <title>Green evolution and dynamic adaptations revealed by genomes of the marine picoeukaryotes Micromonas.</title>
        <authorList>
            <person name="Worden A.Z."/>
            <person name="Lee J.H."/>
            <person name="Mock T."/>
            <person name="Rouze P."/>
            <person name="Simmons M.P."/>
            <person name="Aerts A.L."/>
            <person name="Allen A.E."/>
            <person name="Cuvelier M.L."/>
            <person name="Derelle E."/>
            <person name="Everett M.V."/>
            <person name="Foulon E."/>
            <person name="Grimwood J."/>
            <person name="Gundlach H."/>
            <person name="Henrissat B."/>
            <person name="Napoli C."/>
            <person name="McDonald S.M."/>
            <person name="Parker M.S."/>
            <person name="Rombauts S."/>
            <person name="Salamov A."/>
            <person name="Von Dassow P."/>
            <person name="Badger J.H."/>
            <person name="Coutinho P.M."/>
            <person name="Demir E."/>
            <person name="Dubchak I."/>
            <person name="Gentemann C."/>
            <person name="Eikrem W."/>
            <person name="Gready J.E."/>
            <person name="John U."/>
            <person name="Lanier W."/>
            <person name="Lindquist E.A."/>
            <person name="Lucas S."/>
            <person name="Mayer K.F."/>
            <person name="Moreau H."/>
            <person name="Not F."/>
            <person name="Otillar R."/>
            <person name="Panaud O."/>
            <person name="Pangilinan J."/>
            <person name="Paulsen I."/>
            <person name="Piegu B."/>
            <person name="Poliakov A."/>
            <person name="Robbens S."/>
            <person name="Schmutz J."/>
            <person name="Toulza E."/>
            <person name="Wyss T."/>
            <person name="Zelensky A."/>
            <person name="Zhou K."/>
            <person name="Armbrust E.V."/>
            <person name="Bhattacharya D."/>
            <person name="Goodenough U.W."/>
            <person name="Van de Peer Y."/>
            <person name="Grigoriev I.V."/>
        </authorList>
    </citation>
    <scope>NUCLEOTIDE SEQUENCE [LARGE SCALE GENOMIC DNA]</scope>
    <source>
        <strain evidence="4">RCC299 / NOUM17</strain>
    </source>
</reference>
<organism evidence="3 4">
    <name type="scientific">Micromonas commoda (strain RCC299 / NOUM17 / CCMP2709)</name>
    <name type="common">Picoplanktonic green alga</name>
    <dbReference type="NCBI Taxonomy" id="296587"/>
    <lineage>
        <taxon>Eukaryota</taxon>
        <taxon>Viridiplantae</taxon>
        <taxon>Chlorophyta</taxon>
        <taxon>Mamiellophyceae</taxon>
        <taxon>Mamiellales</taxon>
        <taxon>Mamiellaceae</taxon>
        <taxon>Micromonas</taxon>
    </lineage>
</organism>
<sequence length="57" mass="6162">MNPAVYVGLFMIGAAIAAALPRPLQEDRRATNEYRKQKRSSVSSASSKKKAGGTKRP</sequence>
<protein>
    <submittedName>
        <fullName evidence="3">Uncharacterized protein</fullName>
    </submittedName>
</protein>
<evidence type="ECO:0000313" key="4">
    <source>
        <dbReference type="Proteomes" id="UP000002009"/>
    </source>
</evidence>
<dbReference type="Proteomes" id="UP000002009">
    <property type="component" value="Chromosome 11"/>
</dbReference>
<feature type="chain" id="PRO_5002909129" evidence="2">
    <location>
        <begin position="20"/>
        <end position="57"/>
    </location>
</feature>
<feature type="compositionally biased region" description="Basic and acidic residues" evidence="1">
    <location>
        <begin position="24"/>
        <end position="35"/>
    </location>
</feature>